<dbReference type="PRINTS" id="PR00633">
    <property type="entry name" value="RCCNDNSATION"/>
</dbReference>
<feature type="repeat" description="RCC1" evidence="9">
    <location>
        <begin position="94"/>
        <end position="146"/>
    </location>
</feature>
<dbReference type="SUPFAM" id="SSF103657">
    <property type="entry name" value="BAR/IMD domain-like"/>
    <property type="match status" value="1"/>
</dbReference>
<dbReference type="SUPFAM" id="SSF50985">
    <property type="entry name" value="RCC1/BLIP-II"/>
    <property type="match status" value="1"/>
</dbReference>
<dbReference type="Gene3D" id="2.130.10.30">
    <property type="entry name" value="Regulator of chromosome condensation 1/beta-lactamase-inhibitor protein II"/>
    <property type="match status" value="2"/>
</dbReference>
<keyword evidence="4" id="KW-0677">Repeat</keyword>
<proteinExistence type="inferred from homology"/>
<feature type="repeat" description="RCC1" evidence="9">
    <location>
        <begin position="37"/>
        <end position="93"/>
    </location>
</feature>
<dbReference type="GO" id="GO:0005856">
    <property type="term" value="C:cytoskeleton"/>
    <property type="evidence" value="ECO:0007669"/>
    <property type="project" value="UniProtKB-SubCell"/>
</dbReference>
<evidence type="ECO:0000259" key="11">
    <source>
        <dbReference type="Pfam" id="PF25390"/>
    </source>
</evidence>
<dbReference type="InterPro" id="IPR009091">
    <property type="entry name" value="RCC1/BLIP-II"/>
</dbReference>
<reference evidence="12 13" key="1">
    <citation type="submission" date="2015-07" db="EMBL/GenBank/DDBJ databases">
        <title>The genome of Melipona quadrifasciata.</title>
        <authorList>
            <person name="Pan H."/>
            <person name="Kapheim K."/>
        </authorList>
    </citation>
    <scope>NUCLEOTIDE SEQUENCE [LARGE SCALE GENOMIC DNA]</scope>
    <source>
        <strain evidence="12">0111107301</strain>
        <tissue evidence="12">Whole body</tissue>
    </source>
</reference>
<evidence type="ECO:0000256" key="1">
    <source>
        <dbReference type="ARBA" id="ARBA00004138"/>
    </source>
</evidence>
<dbReference type="EMBL" id="KQ435793">
    <property type="protein sequence ID" value="KOX74255.1"/>
    <property type="molecule type" value="Genomic_DNA"/>
</dbReference>
<keyword evidence="13" id="KW-1185">Reference proteome</keyword>
<dbReference type="OrthoDB" id="10256179at2759"/>
<dbReference type="GO" id="GO:0060271">
    <property type="term" value="P:cilium assembly"/>
    <property type="evidence" value="ECO:0007669"/>
    <property type="project" value="InterPro"/>
</dbReference>
<dbReference type="CDD" id="cd07598">
    <property type="entry name" value="BAR_FAM92"/>
    <property type="match status" value="1"/>
</dbReference>
<keyword evidence="5" id="KW-0970">Cilium biogenesis/degradation</keyword>
<dbReference type="STRING" id="166423.A0A0M8ZZG0"/>
<evidence type="ECO:0000256" key="7">
    <source>
        <dbReference type="ARBA" id="ARBA00023273"/>
    </source>
</evidence>
<dbReference type="Proteomes" id="UP000053105">
    <property type="component" value="Unassembled WGS sequence"/>
</dbReference>
<dbReference type="PANTHER" id="PTHR22870:SF466">
    <property type="entry name" value="ANKYRIN REPEAT-CONTAINING PROTEIN"/>
    <property type="match status" value="1"/>
</dbReference>
<organism evidence="12 13">
    <name type="scientific">Melipona quadrifasciata</name>
    <dbReference type="NCBI Taxonomy" id="166423"/>
    <lineage>
        <taxon>Eukaryota</taxon>
        <taxon>Metazoa</taxon>
        <taxon>Ecdysozoa</taxon>
        <taxon>Arthropoda</taxon>
        <taxon>Hexapoda</taxon>
        <taxon>Insecta</taxon>
        <taxon>Pterygota</taxon>
        <taxon>Neoptera</taxon>
        <taxon>Endopterygota</taxon>
        <taxon>Hymenoptera</taxon>
        <taxon>Apocrita</taxon>
        <taxon>Aculeata</taxon>
        <taxon>Apoidea</taxon>
        <taxon>Anthophila</taxon>
        <taxon>Apidae</taxon>
        <taxon>Melipona</taxon>
    </lineage>
</organism>
<accession>A0A0M8ZZG0</accession>
<keyword evidence="6" id="KW-0206">Cytoskeleton</keyword>
<dbReference type="PROSITE" id="PS00626">
    <property type="entry name" value="RCC1_2"/>
    <property type="match status" value="1"/>
</dbReference>
<evidence type="ECO:0000256" key="8">
    <source>
        <dbReference type="ARBA" id="ARBA00029449"/>
    </source>
</evidence>
<evidence type="ECO:0000256" key="5">
    <source>
        <dbReference type="ARBA" id="ARBA00022794"/>
    </source>
</evidence>
<dbReference type="AlphaFoldDB" id="A0A0M8ZZG0"/>
<evidence type="ECO:0000256" key="6">
    <source>
        <dbReference type="ARBA" id="ARBA00023212"/>
    </source>
</evidence>
<dbReference type="InterPro" id="IPR027267">
    <property type="entry name" value="AH/BAR_dom_sf"/>
</dbReference>
<evidence type="ECO:0000256" key="4">
    <source>
        <dbReference type="ARBA" id="ARBA00022737"/>
    </source>
</evidence>
<dbReference type="PANTHER" id="PTHR22870">
    <property type="entry name" value="REGULATOR OF CHROMOSOME CONDENSATION"/>
    <property type="match status" value="1"/>
</dbReference>
<name>A0A0M8ZZG0_9HYME</name>
<dbReference type="InterPro" id="IPR058923">
    <property type="entry name" value="RCC1-like_dom"/>
</dbReference>
<dbReference type="InterPro" id="IPR009602">
    <property type="entry name" value="CBAR/FAM92"/>
</dbReference>
<comment type="subcellular location">
    <subcellularLocation>
        <location evidence="1">Cell projection</location>
        <location evidence="1">Cilium</location>
    </subcellularLocation>
    <subcellularLocation>
        <location evidence="2">Cytoplasm</location>
        <location evidence="2">Cytoskeleton</location>
    </subcellularLocation>
</comment>
<evidence type="ECO:0000256" key="2">
    <source>
        <dbReference type="ARBA" id="ARBA00004245"/>
    </source>
</evidence>
<gene>
    <name evidence="12" type="ORF">WN51_13606</name>
</gene>
<evidence type="ECO:0000256" key="9">
    <source>
        <dbReference type="PROSITE-ProRule" id="PRU00235"/>
    </source>
</evidence>
<feature type="repeat" description="RCC1" evidence="9">
    <location>
        <begin position="199"/>
        <end position="249"/>
    </location>
</feature>
<feature type="compositionally biased region" description="Basic and acidic residues" evidence="10">
    <location>
        <begin position="642"/>
        <end position="661"/>
    </location>
</feature>
<evidence type="ECO:0000256" key="10">
    <source>
        <dbReference type="SAM" id="MobiDB-lite"/>
    </source>
</evidence>
<dbReference type="Pfam" id="PF06730">
    <property type="entry name" value="FAM92"/>
    <property type="match status" value="1"/>
</dbReference>
<dbReference type="InterPro" id="IPR000408">
    <property type="entry name" value="Reg_chr_condens"/>
</dbReference>
<dbReference type="PROSITE" id="PS50012">
    <property type="entry name" value="RCC1_3"/>
    <property type="match status" value="7"/>
</dbReference>
<evidence type="ECO:0000256" key="3">
    <source>
        <dbReference type="ARBA" id="ARBA00022490"/>
    </source>
</evidence>
<feature type="repeat" description="RCC1" evidence="9">
    <location>
        <begin position="354"/>
        <end position="405"/>
    </location>
</feature>
<evidence type="ECO:0000313" key="13">
    <source>
        <dbReference type="Proteomes" id="UP000053105"/>
    </source>
</evidence>
<dbReference type="InterPro" id="IPR051210">
    <property type="entry name" value="Ub_ligase/GEF_domain"/>
</dbReference>
<keyword evidence="3" id="KW-0963">Cytoplasm</keyword>
<dbReference type="InterPro" id="IPR035590">
    <property type="entry name" value="BAR_CBAR1/2"/>
</dbReference>
<feature type="repeat" description="RCC1" evidence="9">
    <location>
        <begin position="250"/>
        <end position="303"/>
    </location>
</feature>
<feature type="region of interest" description="Disordered" evidence="10">
    <location>
        <begin position="625"/>
        <end position="668"/>
    </location>
</feature>
<keyword evidence="7" id="KW-0966">Cell projection</keyword>
<dbReference type="Gene3D" id="1.20.1270.60">
    <property type="entry name" value="Arfaptin homology (AH) domain/BAR domain"/>
    <property type="match status" value="1"/>
</dbReference>
<feature type="repeat" description="RCC1" evidence="9">
    <location>
        <begin position="303"/>
        <end position="353"/>
    </location>
</feature>
<feature type="compositionally biased region" description="Polar residues" evidence="10">
    <location>
        <begin position="625"/>
        <end position="639"/>
    </location>
</feature>
<comment type="similarity">
    <text evidence="8">Belongs to the CIBAR family.</text>
</comment>
<protein>
    <submittedName>
        <fullName evidence="12">Secretion-regulating guanine nucleotide exchange factor</fullName>
    </submittedName>
</protein>
<feature type="domain" description="RCC1-like" evidence="11">
    <location>
        <begin position="39"/>
        <end position="401"/>
    </location>
</feature>
<dbReference type="GO" id="GO:0005929">
    <property type="term" value="C:cilium"/>
    <property type="evidence" value="ECO:0007669"/>
    <property type="project" value="UniProtKB-SubCell"/>
</dbReference>
<evidence type="ECO:0000313" key="12">
    <source>
        <dbReference type="EMBL" id="KOX74255.1"/>
    </source>
</evidence>
<feature type="repeat" description="RCC1" evidence="9">
    <location>
        <begin position="147"/>
        <end position="198"/>
    </location>
</feature>
<dbReference type="Pfam" id="PF25390">
    <property type="entry name" value="WD40_RLD"/>
    <property type="match status" value="1"/>
</dbReference>
<sequence length="699" mass="78818">MLFHPFIYFIAIILTEILKSQIVWLRNRISELFRNKIKALTLGANSHGQLGQGTESEECVLPREVDLSKCSLEPQKIKKIVGGAGHTLILDDHGRVYSCGWNNKGQVGFPVRKNIPFFQELSGKLRNKIIVDIACGWDCSAALTTEGTLLLWGSNYFGQLGINPNNLQWTHEFFEFVPERKIRGISMGLRHTVAITEDHAILIAGAGTKGQLGIDCSINAAYTFTKVSTLRNVENVSCGQYHTIAITKDGNLYAFGDNKHGQLGLNTDIYRKTFVPLKLSDFQTKLPINVHSGWSHVIVLNDSHIFGWGRNTHGQLGITKLNEFAWKATRIENLPRIQQVSAGSEHNVALTEDGQILCWGWNEHGNCGNGHTNDVKFPEQLHLPYAYTGILIGSGAAHSFAEAKFVQDRISNVEKHFAELCTTFAAYTRKAARDAKVQRFDSKIISPLSQYSTICKHARDDVKNTFTARDKELTRKRHLDRLRERNPRNRQMISQAESELMKASVEVSRVVKGLEEQIDTFEKRKLHDLKTLLLDFIIIELSFHAKALELLTKGYQDIAEINEVKDLEEFREVMNVPDSVARLSTVRRTSFRQSYSLTNLANRFISSPANSQKLANHTIKSTSIDSAKSSLKTNSSESVQIEEFRDSSEETESESTKEKPIELQSNSGHKDPIRFIVKAVPPIPTYQKFLTMPIMIKHD</sequence>